<dbReference type="SUPFAM" id="SSF48371">
    <property type="entry name" value="ARM repeat"/>
    <property type="match status" value="2"/>
</dbReference>
<evidence type="ECO:0000313" key="11">
    <source>
        <dbReference type="Proteomes" id="UP001431783"/>
    </source>
</evidence>
<proteinExistence type="predicted"/>
<accession>A0AAW1UBF6</accession>
<dbReference type="SMART" id="SM00913">
    <property type="entry name" value="IBN_N"/>
    <property type="match status" value="1"/>
</dbReference>
<feature type="domain" description="Importin N-terminal" evidence="9">
    <location>
        <begin position="19"/>
        <end position="87"/>
    </location>
</feature>
<dbReference type="InterPro" id="IPR011989">
    <property type="entry name" value="ARM-like"/>
</dbReference>
<keyword evidence="6" id="KW-0653">Protein transport</keyword>
<keyword evidence="11" id="KW-1185">Reference proteome</keyword>
<dbReference type="Pfam" id="PF03810">
    <property type="entry name" value="IBN_N"/>
    <property type="match status" value="1"/>
</dbReference>
<evidence type="ECO:0000259" key="9">
    <source>
        <dbReference type="PROSITE" id="PS50166"/>
    </source>
</evidence>
<evidence type="ECO:0000313" key="10">
    <source>
        <dbReference type="EMBL" id="KAK9877959.1"/>
    </source>
</evidence>
<feature type="compositionally biased region" description="Acidic residues" evidence="8">
    <location>
        <begin position="643"/>
        <end position="661"/>
    </location>
</feature>
<dbReference type="PROSITE" id="PS50166">
    <property type="entry name" value="IMPORTIN_B_NT"/>
    <property type="match status" value="1"/>
</dbReference>
<keyword evidence="5" id="KW-0677">Repeat</keyword>
<gene>
    <name evidence="10" type="ORF">WA026_020178</name>
</gene>
<dbReference type="GO" id="GO:0031267">
    <property type="term" value="F:small GTPase binding"/>
    <property type="evidence" value="ECO:0007669"/>
    <property type="project" value="InterPro"/>
</dbReference>
<evidence type="ECO:0000256" key="5">
    <source>
        <dbReference type="ARBA" id="ARBA00022737"/>
    </source>
</evidence>
<protein>
    <recommendedName>
        <fullName evidence="9">Importin N-terminal domain-containing protein</fullName>
    </recommendedName>
</protein>
<reference evidence="10 11" key="1">
    <citation type="submission" date="2023-03" db="EMBL/GenBank/DDBJ databases">
        <title>Genome insight into feeding habits of ladybird beetles.</title>
        <authorList>
            <person name="Li H.-S."/>
            <person name="Huang Y.-H."/>
            <person name="Pang H."/>
        </authorList>
    </citation>
    <scope>NUCLEOTIDE SEQUENCE [LARGE SCALE GENOMIC DNA]</scope>
    <source>
        <strain evidence="10">SYSU_2023b</strain>
        <tissue evidence="10">Whole body</tissue>
    </source>
</reference>
<dbReference type="PANTHER" id="PTHR10527">
    <property type="entry name" value="IMPORTIN BETA"/>
    <property type="match status" value="1"/>
</dbReference>
<dbReference type="InterPro" id="IPR040122">
    <property type="entry name" value="Importin_beta"/>
</dbReference>
<dbReference type="EMBL" id="JARQZJ010000044">
    <property type="protein sequence ID" value="KAK9877959.1"/>
    <property type="molecule type" value="Genomic_DNA"/>
</dbReference>
<dbReference type="InterPro" id="IPR016024">
    <property type="entry name" value="ARM-type_fold"/>
</dbReference>
<dbReference type="Proteomes" id="UP001431783">
    <property type="component" value="Unassembled WGS sequence"/>
</dbReference>
<keyword evidence="3" id="KW-0813">Transport</keyword>
<comment type="caution">
    <text evidence="10">The sequence shown here is derived from an EMBL/GenBank/DDBJ whole genome shotgun (WGS) entry which is preliminary data.</text>
</comment>
<dbReference type="GO" id="GO:0005737">
    <property type="term" value="C:cytoplasm"/>
    <property type="evidence" value="ECO:0007669"/>
    <property type="project" value="UniProtKB-SubCell"/>
</dbReference>
<evidence type="ECO:0000256" key="7">
    <source>
        <dbReference type="ARBA" id="ARBA00023242"/>
    </source>
</evidence>
<name>A0AAW1UBF6_9CUCU</name>
<organism evidence="10 11">
    <name type="scientific">Henosepilachna vigintioctopunctata</name>
    <dbReference type="NCBI Taxonomy" id="420089"/>
    <lineage>
        <taxon>Eukaryota</taxon>
        <taxon>Metazoa</taxon>
        <taxon>Ecdysozoa</taxon>
        <taxon>Arthropoda</taxon>
        <taxon>Hexapoda</taxon>
        <taxon>Insecta</taxon>
        <taxon>Pterygota</taxon>
        <taxon>Neoptera</taxon>
        <taxon>Endopterygota</taxon>
        <taxon>Coleoptera</taxon>
        <taxon>Polyphaga</taxon>
        <taxon>Cucujiformia</taxon>
        <taxon>Coccinelloidea</taxon>
        <taxon>Coccinellidae</taxon>
        <taxon>Epilachninae</taxon>
        <taxon>Epilachnini</taxon>
        <taxon>Henosepilachna</taxon>
    </lineage>
</organism>
<sequence length="1086" mass="122175">MEQILSKLLVSDSKTIQEGTNELKEAFKTSDAVPALCDVIVSSQNPQLRQTASVVLRRKFAKKRIWNKFPLDMRNRIKEGMIQALIAEPEKSVKNGIAQLLGLLGKFEFADNTWPELLQFIYSLCGSDNMYDNELGMYTLSIMTEMSQGSYINHADDLSVLFTNVLNALQDSNSNLAYYTIMTMNNLVPTIAGHQKMINVYHNLLPRILEIINSFSSVDEKRGVDVLGLLEELIEYAIAVIVPHVSTITEMCLRIGSDNSLPTAIQIKAISIVGWLVRSKGKVIQKHKLVEPIINVLMELMAQKPENEDEEFFVGDPDQFTTITIATQTLDLIALNIPADKVVNHILSKVETTIQSNDVYAQKAAYLCLAVLAEGCSECIRHKYLESFLKCVCGALRNPNNMVRNAAFFALGQFAEHLQPEISQYASELLPVLFDYLNQIYIQMEKEKIEPNSLDKLFYALETFCENLDEELMPYLPVLMEKLFMGLDPRGWSMQLKRVVLSTLGSATSAVKSGMQPYFPKIIEMLNVYINADPKSELHELQSDAIECLAVVAQFIGVENFKPLAQDTLQLALRILDSTDDPDVKGKVYALLASLSIIMKEEIAPALPKVVEQMILSIQSSEGIVTYSEDDKKEDYDVYGELSSDEETADEEDLYSTDSDESGQCRFSVENAYNEEKEQACLTLKEICAQIGHGFLPYIEKSFEEIFKLVDYPQENIRKTSLDALLQFCLTLHKVNTSETKQALQKTLEMFIPKCGELIRTDEERSVVVGALDCYALLLKEVKGEAFVAEGHREAIMNCVIDVLTHKTMCQDTDVSVLNSLESIGETTDTEQDELLLESACDIIPKYGEAIKPDDFVLYFPNILQLLTVRTIKQNSIAQRSFAYGTLAECMKCLDVYVETFVPQLLQIWLTGLKDSADEVRNNSVFGLGEMILHGKDKIFRYYGDILSELASAVSRETHAGTLDNICGALAKMIITNCNEIPLGQVFPAFLQHLPLRDDFQENEAVIKCFCLLYQNGNPVIRENIETVSKVSIHILTKDQTPNDKTRNILHTLLKSIRQDFVSEFNSIASQLDLKSMEILHQVLNQ</sequence>
<keyword evidence="4" id="KW-0963">Cytoplasm</keyword>
<dbReference type="Gene3D" id="1.25.10.10">
    <property type="entry name" value="Leucine-rich Repeat Variant"/>
    <property type="match status" value="1"/>
</dbReference>
<keyword evidence="7" id="KW-0539">Nucleus</keyword>
<dbReference type="Pfam" id="PF13513">
    <property type="entry name" value="HEAT_EZ"/>
    <property type="match status" value="1"/>
</dbReference>
<dbReference type="InterPro" id="IPR057672">
    <property type="entry name" value="TPR_IPO4/5"/>
</dbReference>
<evidence type="ECO:0000256" key="1">
    <source>
        <dbReference type="ARBA" id="ARBA00004123"/>
    </source>
</evidence>
<evidence type="ECO:0000256" key="4">
    <source>
        <dbReference type="ARBA" id="ARBA00022490"/>
    </source>
</evidence>
<feature type="region of interest" description="Disordered" evidence="8">
    <location>
        <begin position="642"/>
        <end position="661"/>
    </location>
</feature>
<evidence type="ECO:0000256" key="3">
    <source>
        <dbReference type="ARBA" id="ARBA00022448"/>
    </source>
</evidence>
<dbReference type="GO" id="GO:0006606">
    <property type="term" value="P:protein import into nucleus"/>
    <property type="evidence" value="ECO:0007669"/>
    <property type="project" value="InterPro"/>
</dbReference>
<evidence type="ECO:0000256" key="2">
    <source>
        <dbReference type="ARBA" id="ARBA00004496"/>
    </source>
</evidence>
<dbReference type="Pfam" id="PF25780">
    <property type="entry name" value="TPR_IPO5"/>
    <property type="match status" value="1"/>
</dbReference>
<dbReference type="AlphaFoldDB" id="A0AAW1UBF6"/>
<evidence type="ECO:0000256" key="6">
    <source>
        <dbReference type="ARBA" id="ARBA00022927"/>
    </source>
</evidence>
<comment type="subcellular location">
    <subcellularLocation>
        <location evidence="2">Cytoplasm</location>
    </subcellularLocation>
    <subcellularLocation>
        <location evidence="1">Nucleus</location>
    </subcellularLocation>
</comment>
<evidence type="ECO:0000256" key="8">
    <source>
        <dbReference type="SAM" id="MobiDB-lite"/>
    </source>
</evidence>
<dbReference type="InterPro" id="IPR001494">
    <property type="entry name" value="Importin-beta_N"/>
</dbReference>